<accession>A0A1I7MG27</accession>
<feature type="compositionally biased region" description="Low complexity" evidence="1">
    <location>
        <begin position="283"/>
        <end position="295"/>
    </location>
</feature>
<evidence type="ECO:0000256" key="1">
    <source>
        <dbReference type="SAM" id="MobiDB-lite"/>
    </source>
</evidence>
<gene>
    <name evidence="2" type="ORF">SAMN04487966_10216</name>
</gene>
<dbReference type="EMBL" id="FPCG01000002">
    <property type="protein sequence ID" value="SFV20790.1"/>
    <property type="molecule type" value="Genomic_DNA"/>
</dbReference>
<evidence type="ECO:0008006" key="4">
    <source>
        <dbReference type="Google" id="ProtNLM"/>
    </source>
</evidence>
<protein>
    <recommendedName>
        <fullName evidence="4">Cytochrome</fullName>
    </recommendedName>
</protein>
<proteinExistence type="predicted"/>
<dbReference type="AlphaFoldDB" id="A0A1I7MG27"/>
<dbReference type="OrthoDB" id="4789362at2"/>
<dbReference type="RefSeq" id="WP_091694044.1">
    <property type="nucleotide sequence ID" value="NZ_FPCG01000002.1"/>
</dbReference>
<feature type="region of interest" description="Disordered" evidence="1">
    <location>
        <begin position="269"/>
        <end position="295"/>
    </location>
</feature>
<dbReference type="Proteomes" id="UP000198881">
    <property type="component" value="Unassembled WGS sequence"/>
</dbReference>
<evidence type="ECO:0000313" key="3">
    <source>
        <dbReference type="Proteomes" id="UP000198881"/>
    </source>
</evidence>
<name>A0A1I7MG27_9MICC</name>
<keyword evidence="3" id="KW-1185">Reference proteome</keyword>
<reference evidence="2 3" key="1">
    <citation type="submission" date="2016-10" db="EMBL/GenBank/DDBJ databases">
        <authorList>
            <person name="de Groot N.N."/>
        </authorList>
    </citation>
    <scope>NUCLEOTIDE SEQUENCE [LARGE SCALE GENOMIC DNA]</scope>
    <source>
        <strain evidence="2 3">CGMCC 1.7054</strain>
    </source>
</reference>
<sequence>MTQPQLAHQTAAGRMYARSLGGLPEVPSITTVIGQQSVDLDGWIGHMAATAVVDDPRLPQAVGSKAQLKTVARHASDAAARYRDQAAARGDRVHDYCEQVGLRALGRPHTMAEARERLAEHGESAYADRFDEWWDLYEVRPLATELTVWNASVGYAGTLDLVATIGGRVCLVDYKTKGTTRDGRVKSLDPKVVMQLVAGLKAEEQLVDAAAGTWAPWEHGEAGLLLGVAVGQTEVVAHQANPQVLPAHWHKFWALRQVWEHSRRAEEAGPALRPIGPPPPTAAPVADGVPTRVVG</sequence>
<evidence type="ECO:0000313" key="2">
    <source>
        <dbReference type="EMBL" id="SFV20790.1"/>
    </source>
</evidence>
<organism evidence="2 3">
    <name type="scientific">Micrococcus terreus</name>
    <dbReference type="NCBI Taxonomy" id="574650"/>
    <lineage>
        <taxon>Bacteria</taxon>
        <taxon>Bacillati</taxon>
        <taxon>Actinomycetota</taxon>
        <taxon>Actinomycetes</taxon>
        <taxon>Micrococcales</taxon>
        <taxon>Micrococcaceae</taxon>
        <taxon>Micrococcus</taxon>
    </lineage>
</organism>
<dbReference type="STRING" id="574650.SAMN04487966_10216"/>